<dbReference type="InterPro" id="IPR003769">
    <property type="entry name" value="ClpS_core"/>
</dbReference>
<dbReference type="PANTHER" id="PTHR33473">
    <property type="entry name" value="ATP-DEPENDENT CLP PROTEASE ADAPTER PROTEIN CLPS1, CHLOROPLASTIC"/>
    <property type="match status" value="1"/>
</dbReference>
<organism evidence="3 4">
    <name type="scientific">Galdieria partita</name>
    <dbReference type="NCBI Taxonomy" id="83374"/>
    <lineage>
        <taxon>Eukaryota</taxon>
        <taxon>Rhodophyta</taxon>
        <taxon>Bangiophyceae</taxon>
        <taxon>Galdieriales</taxon>
        <taxon>Galdieriaceae</taxon>
        <taxon>Galdieria</taxon>
    </lineage>
</organism>
<dbReference type="Pfam" id="PF02617">
    <property type="entry name" value="ClpS"/>
    <property type="match status" value="1"/>
</dbReference>
<evidence type="ECO:0000313" key="4">
    <source>
        <dbReference type="Proteomes" id="UP001061958"/>
    </source>
</evidence>
<accession>A0A9C7Q1H2</accession>
<evidence type="ECO:0000256" key="1">
    <source>
        <dbReference type="SAM" id="MobiDB-lite"/>
    </source>
</evidence>
<feature type="domain" description="Adaptor protein ClpS core" evidence="2">
    <location>
        <begin position="124"/>
        <end position="189"/>
    </location>
</feature>
<evidence type="ECO:0000313" key="3">
    <source>
        <dbReference type="EMBL" id="GJQ14300.1"/>
    </source>
</evidence>
<evidence type="ECO:0000259" key="2">
    <source>
        <dbReference type="Pfam" id="PF02617"/>
    </source>
</evidence>
<reference evidence="3" key="1">
    <citation type="journal article" date="2022" name="Proc. Natl. Acad. Sci. U.S.A.">
        <title>Life cycle and functional genomics of the unicellular red alga Galdieria for elucidating algal and plant evolution and industrial use.</title>
        <authorList>
            <person name="Hirooka S."/>
            <person name="Itabashi T."/>
            <person name="Ichinose T.M."/>
            <person name="Onuma R."/>
            <person name="Fujiwara T."/>
            <person name="Yamashita S."/>
            <person name="Jong L.W."/>
            <person name="Tomita R."/>
            <person name="Iwane A.H."/>
            <person name="Miyagishima S.Y."/>
        </authorList>
    </citation>
    <scope>NUCLEOTIDE SEQUENCE</scope>
    <source>
        <strain evidence="3">NBRC 102759</strain>
    </source>
</reference>
<comment type="caution">
    <text evidence="3">The sequence shown here is derived from an EMBL/GenBank/DDBJ whole genome shotgun (WGS) entry which is preliminary data.</text>
</comment>
<gene>
    <name evidence="3" type="ORF">GpartN1_g6091.t1</name>
</gene>
<keyword evidence="4" id="KW-1185">Reference proteome</keyword>
<dbReference type="Gene3D" id="3.30.1390.10">
    <property type="match status" value="1"/>
</dbReference>
<feature type="region of interest" description="Disordered" evidence="1">
    <location>
        <begin position="85"/>
        <end position="116"/>
    </location>
</feature>
<dbReference type="InterPro" id="IPR014719">
    <property type="entry name" value="Ribosomal_bL12_C/ClpS-like"/>
</dbReference>
<dbReference type="InterPro" id="IPR022935">
    <property type="entry name" value="ClpS"/>
</dbReference>
<protein>
    <recommendedName>
        <fullName evidence="2">Adaptor protein ClpS core domain-containing protein</fullName>
    </recommendedName>
</protein>
<dbReference type="Proteomes" id="UP001061958">
    <property type="component" value="Unassembled WGS sequence"/>
</dbReference>
<name>A0A9C7Q1H2_9RHOD</name>
<reference evidence="3" key="2">
    <citation type="submission" date="2022-01" db="EMBL/GenBank/DDBJ databases">
        <authorList>
            <person name="Hirooka S."/>
            <person name="Miyagishima S.Y."/>
        </authorList>
    </citation>
    <scope>NUCLEOTIDE SEQUENCE</scope>
    <source>
        <strain evidence="3">NBRC 102759</strain>
    </source>
</reference>
<dbReference type="GO" id="GO:0006508">
    <property type="term" value="P:proteolysis"/>
    <property type="evidence" value="ECO:0007669"/>
    <property type="project" value="InterPro"/>
</dbReference>
<dbReference type="AlphaFoldDB" id="A0A9C7Q1H2"/>
<dbReference type="PANTHER" id="PTHR33473:SF17">
    <property type="entry name" value="ATP-DEPENDENT CLP PROTEASE ADAPTER PROTEIN CLPS1, CHLOROPLASTIC"/>
    <property type="match status" value="1"/>
</dbReference>
<dbReference type="OrthoDB" id="2308at2759"/>
<dbReference type="EMBL" id="BQMJ01000053">
    <property type="protein sequence ID" value="GJQ14300.1"/>
    <property type="molecule type" value="Genomic_DNA"/>
</dbReference>
<dbReference type="GO" id="GO:0030163">
    <property type="term" value="P:protein catabolic process"/>
    <property type="evidence" value="ECO:0007669"/>
    <property type="project" value="InterPro"/>
</dbReference>
<proteinExistence type="predicted"/>
<dbReference type="SUPFAM" id="SSF54736">
    <property type="entry name" value="ClpS-like"/>
    <property type="match status" value="1"/>
</dbReference>
<sequence length="199" mass="22619">MDGDDSIQLYSPVVCWLYTVQTTPTRKGRLQSGINWNKLQTSQCKKGRCSCKFVNPTSWTDSESCTRQVPLMPLSPARIAKPKTTIQKDTKKLVSPPKQEELTETGSGAARAKPKRKTQQEFVPMFKVILLGDEEYDQVAVVQALLKVIPKMEQAEARRIFHEAQSTGESIICIVEKEHAEFYAQQLKREEVYVRIEEA</sequence>